<dbReference type="Pfam" id="PF07648">
    <property type="entry name" value="Kazal_2"/>
    <property type="match status" value="2"/>
</dbReference>
<dbReference type="SUPFAM" id="SSF100895">
    <property type="entry name" value="Kazal-type serine protease inhibitors"/>
    <property type="match status" value="1"/>
</dbReference>
<evidence type="ECO:0000313" key="3">
    <source>
        <dbReference type="EMBL" id="CAB3227211.1"/>
    </source>
</evidence>
<feature type="compositionally biased region" description="Polar residues" evidence="1">
    <location>
        <begin position="186"/>
        <end position="198"/>
    </location>
</feature>
<feature type="compositionally biased region" description="Basic and acidic residues" evidence="1">
    <location>
        <begin position="176"/>
        <end position="185"/>
    </location>
</feature>
<proteinExistence type="predicted"/>
<accession>A0A8S0Z442</accession>
<protein>
    <recommendedName>
        <fullName evidence="2">Kazal-like domain-containing protein</fullName>
    </recommendedName>
</protein>
<sequence>MCFHEVYGKLTALEKIEYCQTLQCDETMANKVCGIIKQNGIKTYRLFDDECLLLKYGCQVKDGEEAYGIIDMKYCIEHTQQEQYEINCPKNCDLNLKKPVCGIRKTGEGFTIKIFSNKCQLAKYNCEQRLQFSVTDFFICNRTINHKPLFKHHSEDEMKKIHASLVEEIHDGQNSFDKKSKELAKSRSSTEVTNNYKTSMEEANREETSSKETINNESYTTETNSGEISTINTADTDDVKITNEILLEDKTTNTPLVKNKTIHKNIVIIRGSMTDMQNINTTADNFFAATHVFDLPVREIYPNLTDVTRRRLIHIFGPTKVFIPWMTFPETIKDDYYHKPTLGSCLHKCPQKCPNTYAPVCGVPGIVAREPSIMFQNHCYMDVAQCKMFWEDKSETAQSSAYVESSFLFCLGDQLNGVYRFLPLIRTLQHMGRLRTKGKYKYRSKNMRFLNQLLSYDPKLMG</sequence>
<dbReference type="PROSITE" id="PS51465">
    <property type="entry name" value="KAZAL_2"/>
    <property type="match status" value="1"/>
</dbReference>
<dbReference type="Proteomes" id="UP000494256">
    <property type="component" value="Unassembled WGS sequence"/>
</dbReference>
<feature type="region of interest" description="Disordered" evidence="1">
    <location>
        <begin position="176"/>
        <end position="213"/>
    </location>
</feature>
<dbReference type="AlphaFoldDB" id="A0A8S0Z442"/>
<dbReference type="InterPro" id="IPR002350">
    <property type="entry name" value="Kazal_dom"/>
</dbReference>
<dbReference type="Gene3D" id="3.30.60.30">
    <property type="match status" value="2"/>
</dbReference>
<gene>
    <name evidence="3" type="ORF">APLA_LOCUS2872</name>
</gene>
<evidence type="ECO:0000313" key="4">
    <source>
        <dbReference type="Proteomes" id="UP000494256"/>
    </source>
</evidence>
<feature type="domain" description="Kazal-like" evidence="2">
    <location>
        <begin position="82"/>
        <end position="142"/>
    </location>
</feature>
<organism evidence="3 4">
    <name type="scientific">Arctia plantaginis</name>
    <name type="common">Wood tiger moth</name>
    <name type="synonym">Phalaena plantaginis</name>
    <dbReference type="NCBI Taxonomy" id="874455"/>
    <lineage>
        <taxon>Eukaryota</taxon>
        <taxon>Metazoa</taxon>
        <taxon>Ecdysozoa</taxon>
        <taxon>Arthropoda</taxon>
        <taxon>Hexapoda</taxon>
        <taxon>Insecta</taxon>
        <taxon>Pterygota</taxon>
        <taxon>Neoptera</taxon>
        <taxon>Endopterygota</taxon>
        <taxon>Lepidoptera</taxon>
        <taxon>Glossata</taxon>
        <taxon>Ditrysia</taxon>
        <taxon>Noctuoidea</taxon>
        <taxon>Erebidae</taxon>
        <taxon>Arctiinae</taxon>
        <taxon>Arctia</taxon>
    </lineage>
</organism>
<evidence type="ECO:0000259" key="2">
    <source>
        <dbReference type="PROSITE" id="PS51465"/>
    </source>
</evidence>
<dbReference type="EMBL" id="CADEBD010000276">
    <property type="protein sequence ID" value="CAB3227211.1"/>
    <property type="molecule type" value="Genomic_DNA"/>
</dbReference>
<evidence type="ECO:0000256" key="1">
    <source>
        <dbReference type="SAM" id="MobiDB-lite"/>
    </source>
</evidence>
<dbReference type="OrthoDB" id="5831905at2759"/>
<comment type="caution">
    <text evidence="3">The sequence shown here is derived from an EMBL/GenBank/DDBJ whole genome shotgun (WGS) entry which is preliminary data.</text>
</comment>
<dbReference type="InterPro" id="IPR036058">
    <property type="entry name" value="Kazal_dom_sf"/>
</dbReference>
<name>A0A8S0Z442_ARCPL</name>
<dbReference type="CDD" id="cd00104">
    <property type="entry name" value="KAZAL_FS"/>
    <property type="match status" value="1"/>
</dbReference>
<feature type="compositionally biased region" description="Basic and acidic residues" evidence="1">
    <location>
        <begin position="199"/>
        <end position="210"/>
    </location>
</feature>
<reference evidence="3 4" key="1">
    <citation type="submission" date="2020-04" db="EMBL/GenBank/DDBJ databases">
        <authorList>
            <person name="Wallbank WR R."/>
            <person name="Pardo Diaz C."/>
            <person name="Kozak K."/>
            <person name="Martin S."/>
            <person name="Jiggins C."/>
            <person name="Moest M."/>
            <person name="Warren A I."/>
            <person name="Byers J.R.P. K."/>
            <person name="Montejo-Kovacevich G."/>
            <person name="Yen C E."/>
        </authorList>
    </citation>
    <scope>NUCLEOTIDE SEQUENCE [LARGE SCALE GENOMIC DNA]</scope>
</reference>